<name>A0A8I1L201_ACIPI</name>
<dbReference type="EMBL" id="JAEFCT010000008">
    <property type="protein sequence ID" value="MBK1444887.1"/>
    <property type="molecule type" value="Genomic_DNA"/>
</dbReference>
<evidence type="ECO:0000313" key="1">
    <source>
        <dbReference type="EMBL" id="MBK1444887.1"/>
    </source>
</evidence>
<protein>
    <recommendedName>
        <fullName evidence="3">NERD domain-containing protein</fullName>
    </recommendedName>
</protein>
<accession>A0A8I1L201</accession>
<gene>
    <name evidence="1" type="ORF">JDA50_10655</name>
</gene>
<dbReference type="Proteomes" id="UP000660083">
    <property type="component" value="Unassembled WGS sequence"/>
</dbReference>
<reference evidence="1" key="1">
    <citation type="submission" date="2020-12" db="EMBL/GenBank/DDBJ databases">
        <authorList>
            <person name="Chopjitt P."/>
        </authorList>
    </citation>
    <scope>NUCLEOTIDE SEQUENCE</scope>
    <source>
        <strain evidence="1">AP1</strain>
    </source>
</reference>
<evidence type="ECO:0008006" key="3">
    <source>
        <dbReference type="Google" id="ProtNLM"/>
    </source>
</evidence>
<organism evidence="1 2">
    <name type="scientific">Acinetobacter pittii</name>
    <name type="common">Acinetobacter genomosp. 3</name>
    <dbReference type="NCBI Taxonomy" id="48296"/>
    <lineage>
        <taxon>Bacteria</taxon>
        <taxon>Pseudomonadati</taxon>
        <taxon>Pseudomonadota</taxon>
        <taxon>Gammaproteobacteria</taxon>
        <taxon>Moraxellales</taxon>
        <taxon>Moraxellaceae</taxon>
        <taxon>Acinetobacter</taxon>
        <taxon>Acinetobacter calcoaceticus/baumannii complex</taxon>
    </lineage>
</organism>
<dbReference type="AlphaFoldDB" id="A0A8I1L201"/>
<sequence length="670" mass="77782">MQFIKNSFADKVRSNKIKSPLRTDFSLEKWETANKLTEFDKRLYEAGLYFHSQFNCIRDHLKQLNKTPTSITKEDYLKIFIGMYNHDAKVNIENVKKIIPQDNPPTLDINFYGIQTSNNVIGNLYSLNETAMISVDGIFYNIISHLSDDSKKEKTNLSQENIFKHIRIENLLSQLYYSYEQYWNSILYEQITYEITEEKLLLRDNPEIMVPFQINDIRNSKIRANNIILGYAEYMEFLRDQNYAYLIFKDNQFSYQSFRDLESKNQQQIITCLNSFADETIEFIPNTLPNLNFNIDEVISIFVQLSSLSYGILNSLDSDTSILNFDYNKFKNFSKTLNLTELCDYLAFITSIEKSKVSQIIDFLTFTHERAPGPRVDLWRFPIVKVNKDECLLVLEPLLHPVGLRCFEGWMAKAEVEIAQKGTSFENHIKTELNELFTENPYIEKSDFFEEDIISIDGEQEEIDLLFKIGNLIVLGEAKCVVTTDSAISVWNTIETIKHASEQAIRKLNFVSRNFKRICKKLNWLHDENLEYNFCPIVVISNGFGAGNSFFGVPIIDHKILSSYFKNGYLPLISTDKGEDLAYLKIYNSSEELQSNFSAFISKPPTIETYKISINYLIPISLISCKDQYKKLIEHTRLGVSNVTEQQILDHNYGYELVILDSLESYLAKA</sequence>
<comment type="caution">
    <text evidence="1">The sequence shown here is derived from an EMBL/GenBank/DDBJ whole genome shotgun (WGS) entry which is preliminary data.</text>
</comment>
<evidence type="ECO:0000313" key="2">
    <source>
        <dbReference type="Proteomes" id="UP000660083"/>
    </source>
</evidence>
<dbReference type="RefSeq" id="WP_200005301.1">
    <property type="nucleotide sequence ID" value="NZ_JAEFCT010000008.1"/>
</dbReference>
<proteinExistence type="predicted"/>